<accession>A0AAE0NQJ6</accession>
<feature type="region of interest" description="Disordered" evidence="1">
    <location>
        <begin position="438"/>
        <end position="515"/>
    </location>
</feature>
<feature type="compositionally biased region" description="Basic residues" evidence="1">
    <location>
        <begin position="494"/>
        <end position="515"/>
    </location>
</feature>
<sequence>MSSKTKDHAVQTDWRIPFAAGNDQKTPSTALVEVSHETQVQRYVPGGPLVTVQTHEEEEAVVETNTSYKLVVADHGTVATKPHPDTSPEESGPNFLHWPTFEEAVLPPRENPKKSRRDRIFAPLGKLKVELPGEIGVEGFDGVFESVHALFHSAKRLDFMESERAMHLPPPARGKSAGEALPRRELERLENELFDMAKYHGDSNFLTALAWTEEGHTGSITLFEVLFGPEGETTGVRPVAAMQNVPNPVLVNMRTNEKIKRKLVFVPTTDDDAVGAFKWKANSSRGPSYARRMGNTNIKSSDVMTVPASHSRDRRSTSRGSHHSGHGGPRLADADGVIATIPQFVALLHANRSILEDIQSSSVSTVNTACCGDAIPAVTLHNSPRSNPHDGESVHVVVLTPNDAEWTDDEIFWTDRGNNPLEEFRRRRYWDLIERERTRRGSTASGSGSGNGHGGRERSRSRHSSSGGAASRHDDDDGDEEGRERRRDSEGTRSRSRHSPSRSRSRHHHLLHSLF</sequence>
<dbReference type="EMBL" id="JAULSW010000004">
    <property type="protein sequence ID" value="KAK3385843.1"/>
    <property type="molecule type" value="Genomic_DNA"/>
</dbReference>
<feature type="compositionally biased region" description="Basic and acidic residues" evidence="1">
    <location>
        <begin position="1"/>
        <end position="10"/>
    </location>
</feature>
<keyword evidence="3" id="KW-1185">Reference proteome</keyword>
<feature type="compositionally biased region" description="Polar residues" evidence="1">
    <location>
        <begin position="294"/>
        <end position="303"/>
    </location>
</feature>
<evidence type="ECO:0000313" key="2">
    <source>
        <dbReference type="EMBL" id="KAK3385843.1"/>
    </source>
</evidence>
<reference evidence="2" key="1">
    <citation type="journal article" date="2023" name="Mol. Phylogenet. Evol.">
        <title>Genome-scale phylogeny and comparative genomics of the fungal order Sordariales.</title>
        <authorList>
            <person name="Hensen N."/>
            <person name="Bonometti L."/>
            <person name="Westerberg I."/>
            <person name="Brannstrom I.O."/>
            <person name="Guillou S."/>
            <person name="Cros-Aarteil S."/>
            <person name="Calhoun S."/>
            <person name="Haridas S."/>
            <person name="Kuo A."/>
            <person name="Mondo S."/>
            <person name="Pangilinan J."/>
            <person name="Riley R."/>
            <person name="LaButti K."/>
            <person name="Andreopoulos B."/>
            <person name="Lipzen A."/>
            <person name="Chen C."/>
            <person name="Yan M."/>
            <person name="Daum C."/>
            <person name="Ng V."/>
            <person name="Clum A."/>
            <person name="Steindorff A."/>
            <person name="Ohm R.A."/>
            <person name="Martin F."/>
            <person name="Silar P."/>
            <person name="Natvig D.O."/>
            <person name="Lalanne C."/>
            <person name="Gautier V."/>
            <person name="Ament-Velasquez S.L."/>
            <person name="Kruys A."/>
            <person name="Hutchinson M.I."/>
            <person name="Powell A.J."/>
            <person name="Barry K."/>
            <person name="Miller A.N."/>
            <person name="Grigoriev I.V."/>
            <person name="Debuchy R."/>
            <person name="Gladieux P."/>
            <person name="Hiltunen Thoren M."/>
            <person name="Johannesson H."/>
        </authorList>
    </citation>
    <scope>NUCLEOTIDE SEQUENCE</scope>
    <source>
        <strain evidence="2">CBS 232.78</strain>
    </source>
</reference>
<feature type="compositionally biased region" description="Basic and acidic residues" evidence="1">
    <location>
        <begin position="482"/>
        <end position="493"/>
    </location>
</feature>
<evidence type="ECO:0000313" key="3">
    <source>
        <dbReference type="Proteomes" id="UP001285441"/>
    </source>
</evidence>
<name>A0AAE0NQJ6_9PEZI</name>
<dbReference type="AlphaFoldDB" id="A0AAE0NQJ6"/>
<evidence type="ECO:0000256" key="1">
    <source>
        <dbReference type="SAM" id="MobiDB-lite"/>
    </source>
</evidence>
<feature type="region of interest" description="Disordered" evidence="1">
    <location>
        <begin position="1"/>
        <end position="25"/>
    </location>
</feature>
<dbReference type="Proteomes" id="UP001285441">
    <property type="component" value="Unassembled WGS sequence"/>
</dbReference>
<feature type="region of interest" description="Disordered" evidence="1">
    <location>
        <begin position="285"/>
        <end position="333"/>
    </location>
</feature>
<protein>
    <submittedName>
        <fullName evidence="2">Uncharacterized protein</fullName>
    </submittedName>
</protein>
<reference evidence="2" key="2">
    <citation type="submission" date="2023-06" db="EMBL/GenBank/DDBJ databases">
        <authorList>
            <consortium name="Lawrence Berkeley National Laboratory"/>
            <person name="Haridas S."/>
            <person name="Hensen N."/>
            <person name="Bonometti L."/>
            <person name="Westerberg I."/>
            <person name="Brannstrom I.O."/>
            <person name="Guillou S."/>
            <person name="Cros-Aarteil S."/>
            <person name="Calhoun S."/>
            <person name="Kuo A."/>
            <person name="Mondo S."/>
            <person name="Pangilinan J."/>
            <person name="Riley R."/>
            <person name="LaButti K."/>
            <person name="Andreopoulos B."/>
            <person name="Lipzen A."/>
            <person name="Chen C."/>
            <person name="Yanf M."/>
            <person name="Daum C."/>
            <person name="Ng V."/>
            <person name="Clum A."/>
            <person name="Steindorff A."/>
            <person name="Ohm R."/>
            <person name="Martin F."/>
            <person name="Silar P."/>
            <person name="Natvig D."/>
            <person name="Lalanne C."/>
            <person name="Gautier V."/>
            <person name="Ament-velasquez S.L."/>
            <person name="Kruys A."/>
            <person name="Hutchinson M.I."/>
            <person name="Powell A.J."/>
            <person name="Barry K."/>
            <person name="Miller A.N."/>
            <person name="Grigoriev I.V."/>
            <person name="Debuchy R."/>
            <person name="Gladieux P."/>
            <person name="Thoren M.H."/>
            <person name="Johannesson H."/>
        </authorList>
    </citation>
    <scope>NUCLEOTIDE SEQUENCE</scope>
    <source>
        <strain evidence="2">CBS 232.78</strain>
    </source>
</reference>
<comment type="caution">
    <text evidence="2">The sequence shown here is derived from an EMBL/GenBank/DDBJ whole genome shotgun (WGS) entry which is preliminary data.</text>
</comment>
<gene>
    <name evidence="2" type="ORF">B0H63DRAFT_188170</name>
</gene>
<proteinExistence type="predicted"/>
<organism evidence="2 3">
    <name type="scientific">Podospora didyma</name>
    <dbReference type="NCBI Taxonomy" id="330526"/>
    <lineage>
        <taxon>Eukaryota</taxon>
        <taxon>Fungi</taxon>
        <taxon>Dikarya</taxon>
        <taxon>Ascomycota</taxon>
        <taxon>Pezizomycotina</taxon>
        <taxon>Sordariomycetes</taxon>
        <taxon>Sordariomycetidae</taxon>
        <taxon>Sordariales</taxon>
        <taxon>Podosporaceae</taxon>
        <taxon>Podospora</taxon>
    </lineage>
</organism>